<proteinExistence type="predicted"/>
<evidence type="ECO:0000313" key="2">
    <source>
        <dbReference type="EMBL" id="RDX98027.1"/>
    </source>
</evidence>
<dbReference type="AlphaFoldDB" id="A0A371H5H1"/>
<evidence type="ECO:0000256" key="1">
    <source>
        <dbReference type="SAM" id="Phobius"/>
    </source>
</evidence>
<accession>A0A371H5H1</accession>
<comment type="caution">
    <text evidence="2">The sequence shown here is derived from an EMBL/GenBank/DDBJ whole genome shotgun (WGS) entry which is preliminary data.</text>
</comment>
<keyword evidence="3" id="KW-1185">Reference proteome</keyword>
<feature type="non-terminal residue" evidence="2">
    <location>
        <position position="95"/>
    </location>
</feature>
<protein>
    <submittedName>
        <fullName evidence="2">Uncharacterized protein</fullName>
    </submittedName>
</protein>
<reference evidence="2" key="1">
    <citation type="submission" date="2018-05" db="EMBL/GenBank/DDBJ databases">
        <title>Draft genome of Mucuna pruriens seed.</title>
        <authorList>
            <person name="Nnadi N.E."/>
            <person name="Vos R."/>
            <person name="Hasami M.H."/>
            <person name="Devisetty U.K."/>
            <person name="Aguiy J.C."/>
        </authorList>
    </citation>
    <scope>NUCLEOTIDE SEQUENCE [LARGE SCALE GENOMIC DNA]</scope>
    <source>
        <strain evidence="2">JCA_2017</strain>
    </source>
</reference>
<sequence length="95" mass="11127">HYKLKVENHDHPNLTVWGRYRKGFASGILIVWLVQLMLELLATPQGYVTHIYLWTKNVKIPAFFANSSANDYYDSELKLEKNFIIRGMRRASIES</sequence>
<name>A0A371H5H1_MUCPR</name>
<feature type="transmembrane region" description="Helical" evidence="1">
    <location>
        <begin position="23"/>
        <end position="42"/>
    </location>
</feature>
<organism evidence="2 3">
    <name type="scientific">Mucuna pruriens</name>
    <name type="common">Velvet bean</name>
    <name type="synonym">Dolichos pruriens</name>
    <dbReference type="NCBI Taxonomy" id="157652"/>
    <lineage>
        <taxon>Eukaryota</taxon>
        <taxon>Viridiplantae</taxon>
        <taxon>Streptophyta</taxon>
        <taxon>Embryophyta</taxon>
        <taxon>Tracheophyta</taxon>
        <taxon>Spermatophyta</taxon>
        <taxon>Magnoliopsida</taxon>
        <taxon>eudicotyledons</taxon>
        <taxon>Gunneridae</taxon>
        <taxon>Pentapetalae</taxon>
        <taxon>rosids</taxon>
        <taxon>fabids</taxon>
        <taxon>Fabales</taxon>
        <taxon>Fabaceae</taxon>
        <taxon>Papilionoideae</taxon>
        <taxon>50 kb inversion clade</taxon>
        <taxon>NPAAA clade</taxon>
        <taxon>indigoferoid/millettioid clade</taxon>
        <taxon>Phaseoleae</taxon>
        <taxon>Mucuna</taxon>
    </lineage>
</organism>
<keyword evidence="1" id="KW-0472">Membrane</keyword>
<feature type="non-terminal residue" evidence="2">
    <location>
        <position position="1"/>
    </location>
</feature>
<keyword evidence="1" id="KW-0812">Transmembrane</keyword>
<evidence type="ECO:0000313" key="3">
    <source>
        <dbReference type="Proteomes" id="UP000257109"/>
    </source>
</evidence>
<dbReference type="EMBL" id="QJKJ01003522">
    <property type="protein sequence ID" value="RDX98027.1"/>
    <property type="molecule type" value="Genomic_DNA"/>
</dbReference>
<keyword evidence="1" id="KW-1133">Transmembrane helix</keyword>
<gene>
    <name evidence="2" type="ORF">CR513_19106</name>
</gene>
<dbReference type="Proteomes" id="UP000257109">
    <property type="component" value="Unassembled WGS sequence"/>
</dbReference>